<dbReference type="EMBL" id="JAVLET010000004">
    <property type="protein sequence ID" value="KAL0470431.1"/>
    <property type="molecule type" value="Genomic_DNA"/>
</dbReference>
<proteinExistence type="predicted"/>
<accession>A0ABR3DCN6</accession>
<protein>
    <submittedName>
        <fullName evidence="2">Uncharacterized protein</fullName>
    </submittedName>
</protein>
<comment type="caution">
    <text evidence="2">The sequence shown here is derived from an EMBL/GenBank/DDBJ whole genome shotgun (WGS) entry which is preliminary data.</text>
</comment>
<feature type="region of interest" description="Disordered" evidence="1">
    <location>
        <begin position="1"/>
        <end position="34"/>
    </location>
</feature>
<evidence type="ECO:0000256" key="1">
    <source>
        <dbReference type="SAM" id="MobiDB-lite"/>
    </source>
</evidence>
<evidence type="ECO:0000313" key="2">
    <source>
        <dbReference type="EMBL" id="KAL0470431.1"/>
    </source>
</evidence>
<name>A0ABR3DCN6_NEUIN</name>
<sequence length="118" mass="12767">MKSNGSLIADQSEGQVCANAEKESRGSHSKNLEFSNELAGSGTQLGEGEQWYKISEALQLQFCDLATQIKVRWRRRRDTPTCCVVNVDNDEGRLYTVLTKATAGIGGTLAGVVMINSG</sequence>
<reference evidence="2 3" key="1">
    <citation type="submission" date="2023-09" db="EMBL/GenBank/DDBJ databases">
        <title>Multi-omics analysis of a traditional fermented food reveals byproduct-associated fungal strains for waste-to-food upcycling.</title>
        <authorList>
            <consortium name="Lawrence Berkeley National Laboratory"/>
            <person name="Rekdal V.M."/>
            <person name="Villalobos-Escobedo J.M."/>
            <person name="Rodriguez-Valeron N."/>
            <person name="Garcia M.O."/>
            <person name="Vasquez D.P."/>
            <person name="Damayanti I."/>
            <person name="Sorensen P.M."/>
            <person name="Baidoo E.E."/>
            <person name="De Carvalho A.C."/>
            <person name="Riley R."/>
            <person name="Lipzen A."/>
            <person name="He G."/>
            <person name="Yan M."/>
            <person name="Haridas S."/>
            <person name="Daum C."/>
            <person name="Yoshinaga Y."/>
            <person name="Ng V."/>
            <person name="Grigoriev I.V."/>
            <person name="Munk R."/>
            <person name="Nuraida L."/>
            <person name="Wijaya C.H."/>
            <person name="Morales P.-C."/>
            <person name="Keasling J.D."/>
        </authorList>
    </citation>
    <scope>NUCLEOTIDE SEQUENCE [LARGE SCALE GENOMIC DNA]</scope>
    <source>
        <strain evidence="2 3">FGSC 2613</strain>
    </source>
</reference>
<keyword evidence="3" id="KW-1185">Reference proteome</keyword>
<organism evidence="2 3">
    <name type="scientific">Neurospora intermedia</name>
    <dbReference type="NCBI Taxonomy" id="5142"/>
    <lineage>
        <taxon>Eukaryota</taxon>
        <taxon>Fungi</taxon>
        <taxon>Dikarya</taxon>
        <taxon>Ascomycota</taxon>
        <taxon>Pezizomycotina</taxon>
        <taxon>Sordariomycetes</taxon>
        <taxon>Sordariomycetidae</taxon>
        <taxon>Sordariales</taxon>
        <taxon>Sordariaceae</taxon>
        <taxon>Neurospora</taxon>
    </lineage>
</organism>
<gene>
    <name evidence="2" type="ORF">QR685DRAFT_571554</name>
</gene>
<evidence type="ECO:0000313" key="3">
    <source>
        <dbReference type="Proteomes" id="UP001451303"/>
    </source>
</evidence>
<dbReference type="Proteomes" id="UP001451303">
    <property type="component" value="Unassembled WGS sequence"/>
</dbReference>